<evidence type="ECO:0000313" key="3">
    <source>
        <dbReference type="EMBL" id="RAO75702.1"/>
    </source>
</evidence>
<dbReference type="PANTHER" id="PTHR22550:SF18">
    <property type="entry name" value="VWFA DOMAIN-CONTAINING PROTEIN"/>
    <property type="match status" value="1"/>
</dbReference>
<dbReference type="InterPro" id="IPR036465">
    <property type="entry name" value="vWFA_dom_sf"/>
</dbReference>
<dbReference type="RefSeq" id="WP_111984167.1">
    <property type="nucleotide sequence ID" value="NZ_NFZS01000004.1"/>
</dbReference>
<accession>A0A328P4P1</accession>
<dbReference type="PANTHER" id="PTHR22550">
    <property type="entry name" value="SPORE GERMINATION PROTEIN"/>
    <property type="match status" value="1"/>
</dbReference>
<evidence type="ECO:0000256" key="1">
    <source>
        <dbReference type="SAM" id="Phobius"/>
    </source>
</evidence>
<dbReference type="PROSITE" id="PS50234">
    <property type="entry name" value="VWFA"/>
    <property type="match status" value="1"/>
</dbReference>
<evidence type="ECO:0000259" key="2">
    <source>
        <dbReference type="PROSITE" id="PS50234"/>
    </source>
</evidence>
<dbReference type="AlphaFoldDB" id="A0A328P4P1"/>
<dbReference type="Gene3D" id="3.40.50.410">
    <property type="entry name" value="von Willebrand factor, type A domain"/>
    <property type="match status" value="1"/>
</dbReference>
<reference evidence="3 4" key="1">
    <citation type="journal article" date="2018" name="Genet. Mol. Biol.">
        <title>The genome sequence of Dyella jiangningensis FCAV SCS01 from a lignocellulose-decomposing microbial consortium metagenome reveals potential for biotechnological applications.</title>
        <authorList>
            <person name="Desiderato J.G."/>
            <person name="Alvarenga D.O."/>
            <person name="Constancio M.T.L."/>
            <person name="Alves L.M.C."/>
            <person name="Varani A.M."/>
        </authorList>
    </citation>
    <scope>NUCLEOTIDE SEQUENCE [LARGE SCALE GENOMIC DNA]</scope>
    <source>
        <strain evidence="3 4">FCAV SCS01</strain>
    </source>
</reference>
<dbReference type="InterPro" id="IPR050768">
    <property type="entry name" value="UPF0353/GerABKA_families"/>
</dbReference>
<feature type="transmembrane region" description="Helical" evidence="1">
    <location>
        <begin position="300"/>
        <end position="323"/>
    </location>
</feature>
<keyword evidence="1" id="KW-1133">Transmembrane helix</keyword>
<name>A0A328P4P1_9GAMM</name>
<sequence>MFQLEYPWLLLVLPLPLLVWWLLPPYGERTRAIRVPFFDELARITGQTPSRGAVILRSNWLRRVLAPLCWALAVVALASPQWLEPPVQRTESARDLLLAIDLSGSMATPDFVDDRAERIDRLTAVKSVVDDFIRRRTTDRIGLIVFGTNAFPQTSLTLDHVAVRDLLQELRVGMAGPQTAIGDAIGMAVKMTERSQQRERERVLILLTDGNDTASRLPGEKAAAIAREHHIVIHTIGIGDPNAVGENRVDLDALKRIAAATGGRSYRGENRQQLADIYALLDRITPSKVKHSIYRPKVKLYYVPLGIALLLMLAYHLLMLGLVAPIRQRRTARADAAPGATEA</sequence>
<dbReference type="Pfam" id="PF00092">
    <property type="entry name" value="VWA"/>
    <property type="match status" value="1"/>
</dbReference>
<dbReference type="OrthoDB" id="6206554at2"/>
<dbReference type="InterPro" id="IPR002035">
    <property type="entry name" value="VWF_A"/>
</dbReference>
<dbReference type="EMBL" id="NFZS01000004">
    <property type="protein sequence ID" value="RAO75702.1"/>
    <property type="molecule type" value="Genomic_DNA"/>
</dbReference>
<dbReference type="Proteomes" id="UP000248926">
    <property type="component" value="Unassembled WGS sequence"/>
</dbReference>
<protein>
    <recommendedName>
        <fullName evidence="2">VWFA domain-containing protein</fullName>
    </recommendedName>
</protein>
<dbReference type="SMART" id="SM00327">
    <property type="entry name" value="VWA"/>
    <property type="match status" value="1"/>
</dbReference>
<feature type="transmembrane region" description="Helical" evidence="1">
    <location>
        <begin position="6"/>
        <end position="23"/>
    </location>
</feature>
<dbReference type="SUPFAM" id="SSF53300">
    <property type="entry name" value="vWA-like"/>
    <property type="match status" value="1"/>
</dbReference>
<gene>
    <name evidence="3" type="ORF">CA260_16790</name>
</gene>
<evidence type="ECO:0000313" key="4">
    <source>
        <dbReference type="Proteomes" id="UP000248926"/>
    </source>
</evidence>
<proteinExistence type="predicted"/>
<keyword evidence="1" id="KW-0812">Transmembrane</keyword>
<organism evidence="3 4">
    <name type="scientific">Dyella jiangningensis</name>
    <dbReference type="NCBI Taxonomy" id="1379159"/>
    <lineage>
        <taxon>Bacteria</taxon>
        <taxon>Pseudomonadati</taxon>
        <taxon>Pseudomonadota</taxon>
        <taxon>Gammaproteobacteria</taxon>
        <taxon>Lysobacterales</taxon>
        <taxon>Rhodanobacteraceae</taxon>
        <taxon>Dyella</taxon>
    </lineage>
</organism>
<feature type="domain" description="VWFA" evidence="2">
    <location>
        <begin position="95"/>
        <end position="284"/>
    </location>
</feature>
<keyword evidence="4" id="KW-1185">Reference proteome</keyword>
<comment type="caution">
    <text evidence="3">The sequence shown here is derived from an EMBL/GenBank/DDBJ whole genome shotgun (WGS) entry which is preliminary data.</text>
</comment>
<keyword evidence="1" id="KW-0472">Membrane</keyword>